<evidence type="ECO:0000259" key="4">
    <source>
        <dbReference type="Pfam" id="PF02517"/>
    </source>
</evidence>
<keyword evidence="2" id="KW-0812">Transmembrane</keyword>
<dbReference type="GO" id="GO:0004175">
    <property type="term" value="F:endopeptidase activity"/>
    <property type="evidence" value="ECO:0007669"/>
    <property type="project" value="UniProtKB-ARBA"/>
</dbReference>
<evidence type="ECO:0000313" key="5">
    <source>
        <dbReference type="EMBL" id="EED95826.1"/>
    </source>
</evidence>
<dbReference type="PROSITE" id="PS51257">
    <property type="entry name" value="PROKAR_LIPOPROTEIN"/>
    <property type="match status" value="1"/>
</dbReference>
<reference evidence="5 6" key="1">
    <citation type="journal article" date="2004" name="Science">
        <title>The genome of the diatom Thalassiosira pseudonana: ecology, evolution, and metabolism.</title>
        <authorList>
            <person name="Armbrust E.V."/>
            <person name="Berges J.A."/>
            <person name="Bowler C."/>
            <person name="Green B.R."/>
            <person name="Martinez D."/>
            <person name="Putnam N.H."/>
            <person name="Zhou S."/>
            <person name="Allen A.E."/>
            <person name="Apt K.E."/>
            <person name="Bechner M."/>
            <person name="Brzezinski M.A."/>
            <person name="Chaal B.K."/>
            <person name="Chiovitti A."/>
            <person name="Davis A.K."/>
            <person name="Demarest M.S."/>
            <person name="Detter J.C."/>
            <person name="Glavina T."/>
            <person name="Goodstein D."/>
            <person name="Hadi M.Z."/>
            <person name="Hellsten U."/>
            <person name="Hildebrand M."/>
            <person name="Jenkins B.D."/>
            <person name="Jurka J."/>
            <person name="Kapitonov V.V."/>
            <person name="Kroger N."/>
            <person name="Lau W.W."/>
            <person name="Lane T.W."/>
            <person name="Larimer F.W."/>
            <person name="Lippmeier J.C."/>
            <person name="Lucas S."/>
            <person name="Medina M."/>
            <person name="Montsant A."/>
            <person name="Obornik M."/>
            <person name="Parker M.S."/>
            <person name="Palenik B."/>
            <person name="Pazour G.J."/>
            <person name="Richardson P.M."/>
            <person name="Rynearson T.A."/>
            <person name="Saito M.A."/>
            <person name="Schwartz D.C."/>
            <person name="Thamatrakoln K."/>
            <person name="Valentin K."/>
            <person name="Vardi A."/>
            <person name="Wilkerson F.P."/>
            <person name="Rokhsar D.S."/>
        </authorList>
    </citation>
    <scope>NUCLEOTIDE SEQUENCE [LARGE SCALE GENOMIC DNA]</scope>
    <source>
        <strain evidence="5 6">CCMP1335</strain>
    </source>
</reference>
<feature type="transmembrane region" description="Helical" evidence="2">
    <location>
        <begin position="315"/>
        <end position="337"/>
    </location>
</feature>
<dbReference type="Proteomes" id="UP000001449">
    <property type="component" value="Chromosome 1"/>
</dbReference>
<evidence type="ECO:0000256" key="2">
    <source>
        <dbReference type="SAM" id="Phobius"/>
    </source>
</evidence>
<organism evidence="5 6">
    <name type="scientific">Thalassiosira pseudonana</name>
    <name type="common">Marine diatom</name>
    <name type="synonym">Cyclotella nana</name>
    <dbReference type="NCBI Taxonomy" id="35128"/>
    <lineage>
        <taxon>Eukaryota</taxon>
        <taxon>Sar</taxon>
        <taxon>Stramenopiles</taxon>
        <taxon>Ochrophyta</taxon>
        <taxon>Bacillariophyta</taxon>
        <taxon>Coscinodiscophyceae</taxon>
        <taxon>Thalassiosirophycidae</taxon>
        <taxon>Thalassiosirales</taxon>
        <taxon>Thalassiosiraceae</taxon>
        <taxon>Thalassiosira</taxon>
    </lineage>
</organism>
<feature type="transmembrane region" description="Helical" evidence="2">
    <location>
        <begin position="427"/>
        <end position="444"/>
    </location>
</feature>
<dbReference type="GO" id="GO:0080120">
    <property type="term" value="P:CAAX-box protein maturation"/>
    <property type="evidence" value="ECO:0007669"/>
    <property type="project" value="UniProtKB-ARBA"/>
</dbReference>
<feature type="compositionally biased region" description="Low complexity" evidence="1">
    <location>
        <begin position="117"/>
        <end position="138"/>
    </location>
</feature>
<feature type="domain" description="CAAX prenyl protease 2/Lysostaphin resistance protein A-like" evidence="4">
    <location>
        <begin position="430"/>
        <end position="516"/>
    </location>
</feature>
<dbReference type="AlphaFoldDB" id="B8BQQ7"/>
<keyword evidence="6" id="KW-1185">Reference proteome</keyword>
<evidence type="ECO:0000256" key="1">
    <source>
        <dbReference type="SAM" id="MobiDB-lite"/>
    </source>
</evidence>
<dbReference type="HOGENOM" id="CLU_518300_0_0_1"/>
<name>B8BQQ7_THAPS</name>
<dbReference type="PANTHER" id="PTHR43592:SF15">
    <property type="entry name" value="CAAX AMINO TERMINAL PROTEASE FAMILY PROTEIN"/>
    <property type="match status" value="1"/>
</dbReference>
<reference evidence="5 6" key="2">
    <citation type="journal article" date="2008" name="Nature">
        <title>The Phaeodactylum genome reveals the evolutionary history of diatom genomes.</title>
        <authorList>
            <person name="Bowler C."/>
            <person name="Allen A.E."/>
            <person name="Badger J.H."/>
            <person name="Grimwood J."/>
            <person name="Jabbari K."/>
            <person name="Kuo A."/>
            <person name="Maheswari U."/>
            <person name="Martens C."/>
            <person name="Maumus F."/>
            <person name="Otillar R.P."/>
            <person name="Rayko E."/>
            <person name="Salamov A."/>
            <person name="Vandepoele K."/>
            <person name="Beszteri B."/>
            <person name="Gruber A."/>
            <person name="Heijde M."/>
            <person name="Katinka M."/>
            <person name="Mock T."/>
            <person name="Valentin K."/>
            <person name="Verret F."/>
            <person name="Berges J.A."/>
            <person name="Brownlee C."/>
            <person name="Cadoret J.P."/>
            <person name="Chiovitti A."/>
            <person name="Choi C.J."/>
            <person name="Coesel S."/>
            <person name="De Martino A."/>
            <person name="Detter J.C."/>
            <person name="Durkin C."/>
            <person name="Falciatore A."/>
            <person name="Fournet J."/>
            <person name="Haruta M."/>
            <person name="Huysman M.J."/>
            <person name="Jenkins B.D."/>
            <person name="Jiroutova K."/>
            <person name="Jorgensen R.E."/>
            <person name="Joubert Y."/>
            <person name="Kaplan A."/>
            <person name="Kroger N."/>
            <person name="Kroth P.G."/>
            <person name="La Roche J."/>
            <person name="Lindquist E."/>
            <person name="Lommer M."/>
            <person name="Martin-Jezequel V."/>
            <person name="Lopez P.J."/>
            <person name="Lucas S."/>
            <person name="Mangogna M."/>
            <person name="McGinnis K."/>
            <person name="Medlin L.K."/>
            <person name="Montsant A."/>
            <person name="Oudot-Le Secq M.P."/>
            <person name="Napoli C."/>
            <person name="Obornik M."/>
            <person name="Parker M.S."/>
            <person name="Petit J.L."/>
            <person name="Porcel B.M."/>
            <person name="Poulsen N."/>
            <person name="Robison M."/>
            <person name="Rychlewski L."/>
            <person name="Rynearson T.A."/>
            <person name="Schmutz J."/>
            <person name="Shapiro H."/>
            <person name="Siaut M."/>
            <person name="Stanley M."/>
            <person name="Sussman M.R."/>
            <person name="Taylor A.R."/>
            <person name="Vardi A."/>
            <person name="von Dassow P."/>
            <person name="Vyverman W."/>
            <person name="Willis A."/>
            <person name="Wyrwicz L.S."/>
            <person name="Rokhsar D.S."/>
            <person name="Weissenbach J."/>
            <person name="Armbrust E.V."/>
            <person name="Green B.R."/>
            <person name="Van de Peer Y."/>
            <person name="Grigoriev I.V."/>
        </authorList>
    </citation>
    <scope>NUCLEOTIDE SEQUENCE [LARGE SCALE GENOMIC DNA]</scope>
    <source>
        <strain evidence="5 6">CCMP1335</strain>
    </source>
</reference>
<dbReference type="PANTHER" id="PTHR43592">
    <property type="entry name" value="CAAX AMINO TERMINAL PROTEASE"/>
    <property type="match status" value="1"/>
</dbReference>
<evidence type="ECO:0000313" key="6">
    <source>
        <dbReference type="Proteomes" id="UP000001449"/>
    </source>
</evidence>
<dbReference type="RefSeq" id="XP_002286185.1">
    <property type="nucleotide sequence ID" value="XM_002286149.1"/>
</dbReference>
<feature type="signal peptide" evidence="3">
    <location>
        <begin position="1"/>
        <end position="19"/>
    </location>
</feature>
<dbReference type="EMBL" id="CM000638">
    <property type="protein sequence ID" value="EED95826.1"/>
    <property type="molecule type" value="Genomic_DNA"/>
</dbReference>
<keyword evidence="2" id="KW-0472">Membrane</keyword>
<feature type="transmembrane region" description="Helical" evidence="2">
    <location>
        <begin position="456"/>
        <end position="474"/>
    </location>
</feature>
<dbReference type="eggNOG" id="ENOG502QR9S">
    <property type="taxonomic scope" value="Eukaryota"/>
</dbReference>
<feature type="transmembrane region" description="Helical" evidence="2">
    <location>
        <begin position="376"/>
        <end position="395"/>
    </location>
</feature>
<evidence type="ECO:0000256" key="3">
    <source>
        <dbReference type="SAM" id="SignalP"/>
    </source>
</evidence>
<dbReference type="InParanoid" id="B8BQQ7"/>
<keyword evidence="3" id="KW-0732">Signal</keyword>
<dbReference type="KEGG" id="tps:THAPSDRAFT_1366"/>
<feature type="compositionally biased region" description="Acidic residues" evidence="1">
    <location>
        <begin position="91"/>
        <end position="112"/>
    </location>
</feature>
<feature type="transmembrane region" description="Helical" evidence="2">
    <location>
        <begin position="274"/>
        <end position="294"/>
    </location>
</feature>
<keyword evidence="2" id="KW-1133">Transmembrane helix</keyword>
<feature type="chain" id="PRO_5002868476" description="CAAX prenyl protease 2/Lysostaphin resistance protein A-like domain-containing protein" evidence="3">
    <location>
        <begin position="20"/>
        <end position="526"/>
    </location>
</feature>
<dbReference type="GeneID" id="7451451"/>
<feature type="region of interest" description="Disordered" evidence="1">
    <location>
        <begin position="85"/>
        <end position="138"/>
    </location>
</feature>
<dbReference type="STRING" id="35128.B8BQQ7"/>
<feature type="transmembrane region" description="Helical" evidence="2">
    <location>
        <begin position="200"/>
        <end position="217"/>
    </location>
</feature>
<proteinExistence type="predicted"/>
<dbReference type="Pfam" id="PF02517">
    <property type="entry name" value="Rce1-like"/>
    <property type="match status" value="1"/>
</dbReference>
<sequence length="526" mass="58524">MMPLISKVLLCLTLTSSSCDGFGLAPMKLLHVGVNKSVMVVSRSSIHQHSLSYTDGLLQPIRSSVMKRDRGELYAPTLHRRRRVLLSAESSDNEDDVVDDDEHEEEELDEETNIIPSSPQSESKQSTSSSSATITLQSTQSQRPDWALPWMPTSLVTLRPAYQFIIGLLLYIFHLRILTQHGITFPFQLIPNDEGWFQSIGLDSIAGMLAFAGLVWLRKASVAHADSSGAKVAIPPIWSDPTEKEAPWKLLPKKKKTGADATTSQQPHPRTTSVVAFMLLTVAYFSTGRFSLLFENGLYAAAGYGFPLTVAMHRSLVVLLGHLTWVLVGSGILAGVLSPKPFFGGGWATKKGNTSNSKKEKTLRPYRWYTNKWDTYWLWWTIGGYFVSAWLFNIADFMNQILLPPQLFAQQAEGVVSQLINPENLDFLASLVGYIAPCLSAPWWEEVLYRGYLLPALRLFMGFWPSVFVSGVLFSVHHLSVMGAIPLAVLGWTWAALYAKSGNILVTMLIHGMWNSRVFLGSWLGL</sequence>
<protein>
    <recommendedName>
        <fullName evidence="4">CAAX prenyl protease 2/Lysostaphin resistance protein A-like domain-containing protein</fullName>
    </recommendedName>
</protein>
<dbReference type="PaxDb" id="35128-Thaps1366"/>
<accession>B8BQQ7</accession>
<feature type="transmembrane region" description="Helical" evidence="2">
    <location>
        <begin position="161"/>
        <end position="179"/>
    </location>
</feature>
<dbReference type="InterPro" id="IPR003675">
    <property type="entry name" value="Rce1/LyrA-like_dom"/>
</dbReference>
<dbReference type="OMA" id="ATIMPIR"/>
<gene>
    <name evidence="5" type="ORF">THAPSDRAFT_1366</name>
</gene>